<evidence type="ECO:0000256" key="1">
    <source>
        <dbReference type="SAM" id="Phobius"/>
    </source>
</evidence>
<feature type="transmembrane region" description="Helical" evidence="1">
    <location>
        <begin position="61"/>
        <end position="79"/>
    </location>
</feature>
<evidence type="ECO:0000313" key="2">
    <source>
        <dbReference type="EMBL" id="KAK3356102.1"/>
    </source>
</evidence>
<keyword evidence="3" id="KW-1185">Reference proteome</keyword>
<keyword evidence="1" id="KW-0472">Membrane</keyword>
<sequence length="119" mass="13833">MRFKEKGVVVFRGIITQLKALRATLMEEEGASTGCHVSNVRVTFWRHDLDPWYHSSIREDLSSSLAFVQLFFFVYFGGWRKQAALQLYQAGGYRGLDETWMMIPDTFVPFVLGVVCWMR</sequence>
<reference evidence="2" key="1">
    <citation type="journal article" date="2023" name="Mol. Phylogenet. Evol.">
        <title>Genome-scale phylogeny and comparative genomics of the fungal order Sordariales.</title>
        <authorList>
            <person name="Hensen N."/>
            <person name="Bonometti L."/>
            <person name="Westerberg I."/>
            <person name="Brannstrom I.O."/>
            <person name="Guillou S."/>
            <person name="Cros-Aarteil S."/>
            <person name="Calhoun S."/>
            <person name="Haridas S."/>
            <person name="Kuo A."/>
            <person name="Mondo S."/>
            <person name="Pangilinan J."/>
            <person name="Riley R."/>
            <person name="LaButti K."/>
            <person name="Andreopoulos B."/>
            <person name="Lipzen A."/>
            <person name="Chen C."/>
            <person name="Yan M."/>
            <person name="Daum C."/>
            <person name="Ng V."/>
            <person name="Clum A."/>
            <person name="Steindorff A."/>
            <person name="Ohm R.A."/>
            <person name="Martin F."/>
            <person name="Silar P."/>
            <person name="Natvig D.O."/>
            <person name="Lalanne C."/>
            <person name="Gautier V."/>
            <person name="Ament-Velasquez S.L."/>
            <person name="Kruys A."/>
            <person name="Hutchinson M.I."/>
            <person name="Powell A.J."/>
            <person name="Barry K."/>
            <person name="Miller A.N."/>
            <person name="Grigoriev I.V."/>
            <person name="Debuchy R."/>
            <person name="Gladieux P."/>
            <person name="Hiltunen Thoren M."/>
            <person name="Johannesson H."/>
        </authorList>
    </citation>
    <scope>NUCLEOTIDE SEQUENCE</scope>
    <source>
        <strain evidence="2">CBS 560.94</strain>
    </source>
</reference>
<dbReference type="Proteomes" id="UP001278500">
    <property type="component" value="Unassembled WGS sequence"/>
</dbReference>
<keyword evidence="1" id="KW-0812">Transmembrane</keyword>
<proteinExistence type="predicted"/>
<reference evidence="2" key="2">
    <citation type="submission" date="2023-06" db="EMBL/GenBank/DDBJ databases">
        <authorList>
            <consortium name="Lawrence Berkeley National Laboratory"/>
            <person name="Haridas S."/>
            <person name="Hensen N."/>
            <person name="Bonometti L."/>
            <person name="Westerberg I."/>
            <person name="Brannstrom I.O."/>
            <person name="Guillou S."/>
            <person name="Cros-Aarteil S."/>
            <person name="Calhoun S."/>
            <person name="Kuo A."/>
            <person name="Mondo S."/>
            <person name="Pangilinan J."/>
            <person name="Riley R."/>
            <person name="Labutti K."/>
            <person name="Andreopoulos B."/>
            <person name="Lipzen A."/>
            <person name="Chen C."/>
            <person name="Yanf M."/>
            <person name="Daum C."/>
            <person name="Ng V."/>
            <person name="Clum A."/>
            <person name="Steindorff A."/>
            <person name="Ohm R."/>
            <person name="Martin F."/>
            <person name="Silar P."/>
            <person name="Natvig D."/>
            <person name="Lalanne C."/>
            <person name="Gautier V."/>
            <person name="Ament-Velasquez S.L."/>
            <person name="Kruys A."/>
            <person name="Hutchinson M.I."/>
            <person name="Powell A.J."/>
            <person name="Barry K."/>
            <person name="Miller A.N."/>
            <person name="Grigoriev I.V."/>
            <person name="Debuchy R."/>
            <person name="Gladieux P."/>
            <person name="Thoren M.H."/>
            <person name="Johannesson H."/>
        </authorList>
    </citation>
    <scope>NUCLEOTIDE SEQUENCE</scope>
    <source>
        <strain evidence="2">CBS 560.94</strain>
    </source>
</reference>
<organism evidence="2 3">
    <name type="scientific">Neurospora tetraspora</name>
    <dbReference type="NCBI Taxonomy" id="94610"/>
    <lineage>
        <taxon>Eukaryota</taxon>
        <taxon>Fungi</taxon>
        <taxon>Dikarya</taxon>
        <taxon>Ascomycota</taxon>
        <taxon>Pezizomycotina</taxon>
        <taxon>Sordariomycetes</taxon>
        <taxon>Sordariomycetidae</taxon>
        <taxon>Sordariales</taxon>
        <taxon>Sordariaceae</taxon>
        <taxon>Neurospora</taxon>
    </lineage>
</organism>
<name>A0AAE0JQT6_9PEZI</name>
<dbReference type="GeneID" id="87868415"/>
<dbReference type="AlphaFoldDB" id="A0AAE0JQT6"/>
<dbReference type="EMBL" id="JAUEPP010000001">
    <property type="protein sequence ID" value="KAK3356102.1"/>
    <property type="molecule type" value="Genomic_DNA"/>
</dbReference>
<comment type="caution">
    <text evidence="2">The sequence shown here is derived from an EMBL/GenBank/DDBJ whole genome shotgun (WGS) entry which is preliminary data.</text>
</comment>
<gene>
    <name evidence="2" type="ORF">B0H65DRAFT_67527</name>
</gene>
<keyword evidence="1" id="KW-1133">Transmembrane helix</keyword>
<dbReference type="RefSeq" id="XP_062687479.1">
    <property type="nucleotide sequence ID" value="XM_062831261.1"/>
</dbReference>
<protein>
    <submittedName>
        <fullName evidence="2">Uncharacterized protein</fullName>
    </submittedName>
</protein>
<accession>A0AAE0JQT6</accession>
<feature type="transmembrane region" description="Helical" evidence="1">
    <location>
        <begin position="99"/>
        <end position="118"/>
    </location>
</feature>
<evidence type="ECO:0000313" key="3">
    <source>
        <dbReference type="Proteomes" id="UP001278500"/>
    </source>
</evidence>